<keyword evidence="3 6" id="KW-0812">Transmembrane</keyword>
<feature type="transmembrane region" description="Helical" evidence="6">
    <location>
        <begin position="67"/>
        <end position="91"/>
    </location>
</feature>
<reference evidence="7" key="2">
    <citation type="journal article" date="2021" name="PeerJ">
        <title>Extensive microbial diversity within the chicken gut microbiome revealed by metagenomics and culture.</title>
        <authorList>
            <person name="Gilroy R."/>
            <person name="Ravi A."/>
            <person name="Getino M."/>
            <person name="Pursley I."/>
            <person name="Horton D.L."/>
            <person name="Alikhan N.F."/>
            <person name="Baker D."/>
            <person name="Gharbi K."/>
            <person name="Hall N."/>
            <person name="Watson M."/>
            <person name="Adriaenssens E.M."/>
            <person name="Foster-Nyarko E."/>
            <person name="Jarju S."/>
            <person name="Secka A."/>
            <person name="Antonio M."/>
            <person name="Oren A."/>
            <person name="Chaudhuri R.R."/>
            <person name="La Ragione R."/>
            <person name="Hildebrand F."/>
            <person name="Pallen M.J."/>
        </authorList>
    </citation>
    <scope>NUCLEOTIDE SEQUENCE</scope>
    <source>
        <strain evidence="7">10406</strain>
    </source>
</reference>
<evidence type="ECO:0000256" key="5">
    <source>
        <dbReference type="ARBA" id="ARBA00023136"/>
    </source>
</evidence>
<reference evidence="7" key="1">
    <citation type="submission" date="2020-10" db="EMBL/GenBank/DDBJ databases">
        <authorList>
            <person name="Gilroy R."/>
        </authorList>
    </citation>
    <scope>NUCLEOTIDE SEQUENCE</scope>
    <source>
        <strain evidence="7">10406</strain>
    </source>
</reference>
<evidence type="ECO:0000313" key="7">
    <source>
        <dbReference type="EMBL" id="HIU99333.1"/>
    </source>
</evidence>
<dbReference type="PANTHER" id="PTHR43370:SF2">
    <property type="entry name" value="ABC TRANSPORTER PERMEASE PROTEIN"/>
    <property type="match status" value="1"/>
</dbReference>
<accession>A0A9D1SWN8</accession>
<feature type="transmembrane region" description="Helical" evidence="6">
    <location>
        <begin position="233"/>
        <end position="249"/>
    </location>
</feature>
<name>A0A9D1SWN8_9FIRM</name>
<feature type="transmembrane region" description="Helical" evidence="6">
    <location>
        <begin position="143"/>
        <end position="171"/>
    </location>
</feature>
<keyword evidence="4 6" id="KW-1133">Transmembrane helix</keyword>
<sequence length="319" mass="34427">MFLTFLQSALRMSAVFIYGSTGETLTEKSGNLNLGTPGIMCLGAVGGVMGTAAYIKSLADIADMTWFGVVIVPMLFAMLFAGIGGLIYSFITITLRCNQNVTGLALTTFGVGCLVFFGQRVDATNFATASRFITRSFPFAADLGWFGTVFFSYGVFVYLAIAIAIIVAIVLKKTRTGLNLRAVGENPATADAAGISVTKYKYTATLIGSMITGLGGLFYTMDYRGGMIEYNSVEPLGWLAVALVIFTVWRPNWGILGAILFSMLSIASNYLKVSFANREIVDMVPYLVTVAVLVVTSIVSRRETQPPASLGLTYFREER</sequence>
<organism evidence="7 8">
    <name type="scientific">Candidatus Limadaptatus stercoripullorum</name>
    <dbReference type="NCBI Taxonomy" id="2840846"/>
    <lineage>
        <taxon>Bacteria</taxon>
        <taxon>Bacillati</taxon>
        <taxon>Bacillota</taxon>
        <taxon>Clostridia</taxon>
        <taxon>Eubacteriales</taxon>
        <taxon>Candidatus Limadaptatus</taxon>
    </lineage>
</organism>
<evidence type="ECO:0000256" key="2">
    <source>
        <dbReference type="ARBA" id="ARBA00022475"/>
    </source>
</evidence>
<comment type="caution">
    <text evidence="7">The sequence shown here is derived from an EMBL/GenBank/DDBJ whole genome shotgun (WGS) entry which is preliminary data.</text>
</comment>
<dbReference type="PANTHER" id="PTHR43370">
    <property type="entry name" value="SUGAR ABC TRANSPORTER INTEGRAL MEMBRANE PROTEIN-RELATED"/>
    <property type="match status" value="1"/>
</dbReference>
<gene>
    <name evidence="7" type="ORF">IAC73_05785</name>
</gene>
<dbReference type="Pfam" id="PF02653">
    <property type="entry name" value="BPD_transp_2"/>
    <property type="match status" value="1"/>
</dbReference>
<dbReference type="InterPro" id="IPR001851">
    <property type="entry name" value="ABC_transp_permease"/>
</dbReference>
<dbReference type="Proteomes" id="UP000886857">
    <property type="component" value="Unassembled WGS sequence"/>
</dbReference>
<protein>
    <submittedName>
        <fullName evidence="7">ABC transporter permease</fullName>
    </submittedName>
</protein>
<proteinExistence type="predicted"/>
<keyword evidence="5 6" id="KW-0472">Membrane</keyword>
<dbReference type="EMBL" id="DVOE01000088">
    <property type="protein sequence ID" value="HIU99333.1"/>
    <property type="molecule type" value="Genomic_DNA"/>
</dbReference>
<feature type="transmembrane region" description="Helical" evidence="6">
    <location>
        <begin position="103"/>
        <end position="122"/>
    </location>
</feature>
<dbReference type="CDD" id="cd06580">
    <property type="entry name" value="TM_PBP1_transp_TpRbsC_like"/>
    <property type="match status" value="1"/>
</dbReference>
<feature type="transmembrane region" description="Helical" evidence="6">
    <location>
        <begin position="202"/>
        <end position="221"/>
    </location>
</feature>
<evidence type="ECO:0000256" key="6">
    <source>
        <dbReference type="SAM" id="Phobius"/>
    </source>
</evidence>
<dbReference type="GO" id="GO:0005886">
    <property type="term" value="C:plasma membrane"/>
    <property type="evidence" value="ECO:0007669"/>
    <property type="project" value="UniProtKB-SubCell"/>
</dbReference>
<comment type="subcellular location">
    <subcellularLocation>
        <location evidence="1">Cell membrane</location>
        <topology evidence="1">Multi-pass membrane protein</topology>
    </subcellularLocation>
</comment>
<evidence type="ECO:0000256" key="4">
    <source>
        <dbReference type="ARBA" id="ARBA00022989"/>
    </source>
</evidence>
<feature type="transmembrane region" description="Helical" evidence="6">
    <location>
        <begin position="283"/>
        <end position="300"/>
    </location>
</feature>
<evidence type="ECO:0000313" key="8">
    <source>
        <dbReference type="Proteomes" id="UP000886857"/>
    </source>
</evidence>
<feature type="transmembrane region" description="Helical" evidence="6">
    <location>
        <begin position="32"/>
        <end position="55"/>
    </location>
</feature>
<dbReference type="AlphaFoldDB" id="A0A9D1SWN8"/>
<evidence type="ECO:0000256" key="3">
    <source>
        <dbReference type="ARBA" id="ARBA00022692"/>
    </source>
</evidence>
<keyword evidence="2" id="KW-1003">Cell membrane</keyword>
<evidence type="ECO:0000256" key="1">
    <source>
        <dbReference type="ARBA" id="ARBA00004651"/>
    </source>
</evidence>
<dbReference type="GO" id="GO:0022857">
    <property type="term" value="F:transmembrane transporter activity"/>
    <property type="evidence" value="ECO:0007669"/>
    <property type="project" value="InterPro"/>
</dbReference>